<dbReference type="AlphaFoldDB" id="A0AAN7Z6N2"/>
<reference evidence="1 2" key="1">
    <citation type="submission" date="2023-10" db="EMBL/GenBank/DDBJ databases">
        <title>Draft genome sequence of Xylaria bambusicola isolate GMP-LS, the root and basal stem rot pathogen of sugarcane in Indonesia.</title>
        <authorList>
            <person name="Selvaraj P."/>
            <person name="Muralishankar V."/>
            <person name="Muruganantham S."/>
            <person name="Sp S."/>
            <person name="Haryani S."/>
            <person name="Lau K.J.X."/>
            <person name="Naqvi N.I."/>
        </authorList>
    </citation>
    <scope>NUCLEOTIDE SEQUENCE [LARGE SCALE GENOMIC DNA]</scope>
    <source>
        <strain evidence="1">GMP-LS</strain>
    </source>
</reference>
<gene>
    <name evidence="1" type="ORF">RRF57_006232</name>
</gene>
<organism evidence="1 2">
    <name type="scientific">Xylaria bambusicola</name>
    <dbReference type="NCBI Taxonomy" id="326684"/>
    <lineage>
        <taxon>Eukaryota</taxon>
        <taxon>Fungi</taxon>
        <taxon>Dikarya</taxon>
        <taxon>Ascomycota</taxon>
        <taxon>Pezizomycotina</taxon>
        <taxon>Sordariomycetes</taxon>
        <taxon>Xylariomycetidae</taxon>
        <taxon>Xylariales</taxon>
        <taxon>Xylariaceae</taxon>
        <taxon>Xylaria</taxon>
    </lineage>
</organism>
<name>A0AAN7Z6N2_9PEZI</name>
<accession>A0AAN7Z6N2</accession>
<dbReference type="Proteomes" id="UP001305414">
    <property type="component" value="Unassembled WGS sequence"/>
</dbReference>
<protein>
    <submittedName>
        <fullName evidence="1">Uncharacterized protein</fullName>
    </submittedName>
</protein>
<keyword evidence="2" id="KW-1185">Reference proteome</keyword>
<comment type="caution">
    <text evidence="1">The sequence shown here is derived from an EMBL/GenBank/DDBJ whole genome shotgun (WGS) entry which is preliminary data.</text>
</comment>
<evidence type="ECO:0000313" key="1">
    <source>
        <dbReference type="EMBL" id="KAK5630517.1"/>
    </source>
</evidence>
<evidence type="ECO:0000313" key="2">
    <source>
        <dbReference type="Proteomes" id="UP001305414"/>
    </source>
</evidence>
<proteinExistence type="predicted"/>
<dbReference type="EMBL" id="JAWHQM010000016">
    <property type="protein sequence ID" value="KAK5630517.1"/>
    <property type="molecule type" value="Genomic_DNA"/>
</dbReference>
<sequence length="281" mass="32235">MASISETVKSFVHRSEFWLTAPDRRYRFWETDSPGRAYFFSAADLVQFTETNCLAKANPNSSDISKFKNEFQASWEANKTNPDKGMALAQSVANYLVWIDRLFFFGIITQQDKRKDESDHRSLIQLAFEDKLVDPEGEIEGVFMCYTATLWVNIKESSGEYQSFEKLFCIIVHELCHVYLGILTKDNNASRYYKDVELDKGHGVQFQELLQFIFTQLFEWMPKVLLFGELAAEHQRALQTALAQPAVSETIARSRIYATSDANIALAHVSDTRSRMSGIFI</sequence>